<dbReference type="RefSeq" id="WP_184743623.1">
    <property type="nucleotide sequence ID" value="NZ_JACHGJ010000001.1"/>
</dbReference>
<dbReference type="AlphaFoldDB" id="A0A841R551"/>
<evidence type="ECO:0000313" key="2">
    <source>
        <dbReference type="Proteomes" id="UP000587760"/>
    </source>
</evidence>
<sequence>MKKILLTAIAIISLSTIHAQQSKDSSSDRILSKLNAEEMDELKREGVVFRLGRTRRGLFYTPETGLADNIVLRHDSIDPDVTVEAFFSVPYPYDMPETQIDRDLILYNIVREVSHISGVQYWSRTKERYRTLFEDVYVVGEDKKPLYDMPVFEIPEYDSFEIHMKEANLGRDYYLAEYRYDGRNMSFSLTNTSNVTFLLKVVGSENMQIDLLLMPGEEEILIYGYCGVKLANPGFVNKIMDPYSSFFRRLYAMEIWFENSLLGTETLPDKDILDRERG</sequence>
<dbReference type="Pfam" id="PF20380">
    <property type="entry name" value="DUF6675"/>
    <property type="match status" value="1"/>
</dbReference>
<dbReference type="Proteomes" id="UP000587760">
    <property type="component" value="Unassembled WGS sequence"/>
</dbReference>
<protein>
    <submittedName>
        <fullName evidence="1">Uncharacterized protein</fullName>
    </submittedName>
</protein>
<gene>
    <name evidence="1" type="ORF">HNR50_000628</name>
</gene>
<comment type="caution">
    <text evidence="1">The sequence shown here is derived from an EMBL/GenBank/DDBJ whole genome shotgun (WGS) entry which is preliminary data.</text>
</comment>
<evidence type="ECO:0000313" key="1">
    <source>
        <dbReference type="EMBL" id="MBB6478995.1"/>
    </source>
</evidence>
<dbReference type="InterPro" id="IPR046745">
    <property type="entry name" value="DUF6675"/>
</dbReference>
<keyword evidence="2" id="KW-1185">Reference proteome</keyword>
<organism evidence="1 2">
    <name type="scientific">Spirochaeta isovalerica</name>
    <dbReference type="NCBI Taxonomy" id="150"/>
    <lineage>
        <taxon>Bacteria</taxon>
        <taxon>Pseudomonadati</taxon>
        <taxon>Spirochaetota</taxon>
        <taxon>Spirochaetia</taxon>
        <taxon>Spirochaetales</taxon>
        <taxon>Spirochaetaceae</taxon>
        <taxon>Spirochaeta</taxon>
    </lineage>
</organism>
<reference evidence="1 2" key="1">
    <citation type="submission" date="2020-08" db="EMBL/GenBank/DDBJ databases">
        <title>Genomic Encyclopedia of Type Strains, Phase IV (KMG-IV): sequencing the most valuable type-strain genomes for metagenomic binning, comparative biology and taxonomic classification.</title>
        <authorList>
            <person name="Goeker M."/>
        </authorList>
    </citation>
    <scope>NUCLEOTIDE SEQUENCE [LARGE SCALE GENOMIC DNA]</scope>
    <source>
        <strain evidence="1 2">DSM 2461</strain>
    </source>
</reference>
<proteinExistence type="predicted"/>
<dbReference type="EMBL" id="JACHGJ010000001">
    <property type="protein sequence ID" value="MBB6478995.1"/>
    <property type="molecule type" value="Genomic_DNA"/>
</dbReference>
<name>A0A841R551_9SPIO</name>
<accession>A0A841R551</accession>